<proteinExistence type="predicted"/>
<feature type="transmembrane region" description="Helical" evidence="1">
    <location>
        <begin position="6"/>
        <end position="29"/>
    </location>
</feature>
<dbReference type="KEGG" id="paby:Ga0080574_TMP1221"/>
<organism evidence="2 3">
    <name type="scientific">Salipiger abyssi</name>
    <dbReference type="NCBI Taxonomy" id="1250539"/>
    <lineage>
        <taxon>Bacteria</taxon>
        <taxon>Pseudomonadati</taxon>
        <taxon>Pseudomonadota</taxon>
        <taxon>Alphaproteobacteria</taxon>
        <taxon>Rhodobacterales</taxon>
        <taxon>Roseobacteraceae</taxon>
        <taxon>Salipiger</taxon>
    </lineage>
</organism>
<keyword evidence="1" id="KW-0472">Membrane</keyword>
<protein>
    <submittedName>
        <fullName evidence="2">Uncharacterized protein</fullName>
    </submittedName>
</protein>
<gene>
    <name evidence="2" type="ORF">Ga0080574_TMP1221</name>
</gene>
<dbReference type="AlphaFoldDB" id="A0A1P8UQ79"/>
<dbReference type="STRING" id="1250539.Ga0080574_TMP1221"/>
<accession>A0A1P8UQ79</accession>
<dbReference type="EMBL" id="CP015093">
    <property type="protein sequence ID" value="APZ51555.1"/>
    <property type="molecule type" value="Genomic_DNA"/>
</dbReference>
<evidence type="ECO:0000313" key="2">
    <source>
        <dbReference type="EMBL" id="APZ51555.1"/>
    </source>
</evidence>
<sequence length="89" mass="9373">MGMVLSSFGVLFGMSFLMIWLGHLPLAVLLNVMTRCGMAGWLSVALAGLAIGAFWAEALDLWPVALIGPILALIHGAALRRPLAGRTAD</sequence>
<evidence type="ECO:0000313" key="3">
    <source>
        <dbReference type="Proteomes" id="UP000187059"/>
    </source>
</evidence>
<feature type="transmembrane region" description="Helical" evidence="1">
    <location>
        <begin position="36"/>
        <end position="55"/>
    </location>
</feature>
<feature type="transmembrane region" description="Helical" evidence="1">
    <location>
        <begin position="61"/>
        <end position="79"/>
    </location>
</feature>
<name>A0A1P8UQ79_9RHOB</name>
<evidence type="ECO:0000256" key="1">
    <source>
        <dbReference type="SAM" id="Phobius"/>
    </source>
</evidence>
<keyword evidence="3" id="KW-1185">Reference proteome</keyword>
<keyword evidence="1" id="KW-1133">Transmembrane helix</keyword>
<reference evidence="2 3" key="1">
    <citation type="submission" date="2016-04" db="EMBL/GenBank/DDBJ databases">
        <title>Deep-sea bacteria in the southern Pacific.</title>
        <authorList>
            <person name="Tang K."/>
        </authorList>
    </citation>
    <scope>NUCLEOTIDE SEQUENCE [LARGE SCALE GENOMIC DNA]</scope>
    <source>
        <strain evidence="2 3">JLT2014</strain>
    </source>
</reference>
<dbReference type="Proteomes" id="UP000187059">
    <property type="component" value="Chromosome"/>
</dbReference>
<keyword evidence="1" id="KW-0812">Transmembrane</keyword>